<sequence>MRWLCGIGTLLLPSVATTMAATVFQFNPRNADDIFVEFFSGSSRWYGWGGMPSMRAGGTRFCSSIFWDDIFGSTFGNGGLDVHDLHTDRRVMKAPTIEWKLSFNLEELYKGITKKISREIADEQWVSACMLFSSRS</sequence>
<protein>
    <submittedName>
        <fullName evidence="1">Uncharacterized protein</fullName>
    </submittedName>
</protein>
<proteinExistence type="predicted"/>
<gene>
    <name evidence="1" type="ORF">ZEAMMB73_Zm00001d041946</name>
</gene>
<accession>A0A1D6MZY7</accession>
<dbReference type="EMBL" id="CM007649">
    <property type="protein sequence ID" value="ONM34134.1"/>
    <property type="molecule type" value="Genomic_DNA"/>
</dbReference>
<dbReference type="STRING" id="4577.A0A1D6MZY7"/>
<reference evidence="1" key="1">
    <citation type="submission" date="2015-12" db="EMBL/GenBank/DDBJ databases">
        <title>Update maize B73 reference genome by single molecule sequencing technologies.</title>
        <authorList>
            <consortium name="Maize Genome Sequencing Project"/>
            <person name="Ware D."/>
        </authorList>
    </citation>
    <scope>NUCLEOTIDE SEQUENCE [LARGE SCALE GENOMIC DNA]</scope>
    <source>
        <tissue evidence="1">Seedling</tissue>
    </source>
</reference>
<evidence type="ECO:0000313" key="1">
    <source>
        <dbReference type="EMBL" id="ONM34134.1"/>
    </source>
</evidence>
<dbReference type="AlphaFoldDB" id="A0A1D6MZY7"/>
<organism evidence="1">
    <name type="scientific">Zea mays</name>
    <name type="common">Maize</name>
    <dbReference type="NCBI Taxonomy" id="4577"/>
    <lineage>
        <taxon>Eukaryota</taxon>
        <taxon>Viridiplantae</taxon>
        <taxon>Streptophyta</taxon>
        <taxon>Embryophyta</taxon>
        <taxon>Tracheophyta</taxon>
        <taxon>Spermatophyta</taxon>
        <taxon>Magnoliopsida</taxon>
        <taxon>Liliopsida</taxon>
        <taxon>Poales</taxon>
        <taxon>Poaceae</taxon>
        <taxon>PACMAD clade</taxon>
        <taxon>Panicoideae</taxon>
        <taxon>Andropogonodae</taxon>
        <taxon>Andropogoneae</taxon>
        <taxon>Tripsacinae</taxon>
        <taxon>Zea</taxon>
    </lineage>
</organism>
<dbReference type="InParanoid" id="A0A1D6MZY7"/>
<name>A0A1D6MZY7_MAIZE</name>